<feature type="region of interest" description="Disordered" evidence="1">
    <location>
        <begin position="492"/>
        <end position="516"/>
    </location>
</feature>
<feature type="region of interest" description="Disordered" evidence="1">
    <location>
        <begin position="296"/>
        <end position="316"/>
    </location>
</feature>
<organism evidence="3 4">
    <name type="scientific">Blastopirellula marina</name>
    <dbReference type="NCBI Taxonomy" id="124"/>
    <lineage>
        <taxon>Bacteria</taxon>
        <taxon>Pseudomonadati</taxon>
        <taxon>Planctomycetota</taxon>
        <taxon>Planctomycetia</taxon>
        <taxon>Pirellulales</taxon>
        <taxon>Pirellulaceae</taxon>
        <taxon>Blastopirellula</taxon>
    </lineage>
</organism>
<gene>
    <name evidence="3" type="ORF">C5Y93_30630</name>
</gene>
<accession>A0A2S8GAM9</accession>
<feature type="transmembrane region" description="Helical" evidence="2">
    <location>
        <begin position="80"/>
        <end position="107"/>
    </location>
</feature>
<keyword evidence="2" id="KW-0472">Membrane</keyword>
<dbReference type="EMBL" id="PUHZ01000026">
    <property type="protein sequence ID" value="PQO41469.1"/>
    <property type="molecule type" value="Genomic_DNA"/>
</dbReference>
<name>A0A2S8GAM9_9BACT</name>
<evidence type="ECO:0000313" key="3">
    <source>
        <dbReference type="EMBL" id="PQO41469.1"/>
    </source>
</evidence>
<sequence>MMPLPVQCPHCRAAYQVADKFAGRKIRCPKCKEGVVEVPAPAAPIVDEDPLGGLNDVFSSGPALAPPPKRRSSAGKSSTGPLLIIGGVLLALVFMVGGLAVAGVYAWQYASGGSGGSGANGRTAENDNARRLSEIGSMQYRPEKYPILLRLPHGDIKAETVAGMDQFAWNGSSGKLAGSEIKLIVVPHSDSLRRDNSFSTKAIEAAKERVRPMPPDKSRVANVSERSIRVAGQQAFEVAFEMPALKSQDRIAYIYHSSAVYVLVWHSVDDALPKFHWNHLLSTVFLSGPTSSGGSHYPREVSTAGGGATPMRSKTHPFEIDFPTDRAIAFPTPKGKDAFVYLHRPESGVVHSKFLLLEHLNDPDATFLYVIYLPKKPGESAEAAIRQKIEMDKRDDDPAAFIEYKETTHDGYFAVDRCFTSRTPPDLKACGARLRTIGHPSGIYLISAYSKGANQAALDRFVESFRFTDGSAPSNNRSAPIPVADKAYAKNLSPKNEQGEPDPRGEYVLWDDIRAE</sequence>
<protein>
    <submittedName>
        <fullName evidence="3">Uncharacterized protein</fullName>
    </submittedName>
</protein>
<dbReference type="OrthoDB" id="261253at2"/>
<proteinExistence type="predicted"/>
<keyword evidence="2" id="KW-0812">Transmembrane</keyword>
<evidence type="ECO:0000256" key="1">
    <source>
        <dbReference type="SAM" id="MobiDB-lite"/>
    </source>
</evidence>
<dbReference type="AlphaFoldDB" id="A0A2S8GAM9"/>
<dbReference type="NCBIfam" id="TIGR02098">
    <property type="entry name" value="MJ0042_CXXC"/>
    <property type="match status" value="1"/>
</dbReference>
<dbReference type="InterPro" id="IPR011723">
    <property type="entry name" value="Znf/thioredoxin_put"/>
</dbReference>
<evidence type="ECO:0000313" key="4">
    <source>
        <dbReference type="Proteomes" id="UP000237819"/>
    </source>
</evidence>
<feature type="compositionally biased region" description="Basic and acidic residues" evidence="1">
    <location>
        <begin position="497"/>
        <end position="516"/>
    </location>
</feature>
<dbReference type="RefSeq" id="WP_105339293.1">
    <property type="nucleotide sequence ID" value="NZ_PUHZ01000026.1"/>
</dbReference>
<keyword evidence="2" id="KW-1133">Transmembrane helix</keyword>
<evidence type="ECO:0000256" key="2">
    <source>
        <dbReference type="SAM" id="Phobius"/>
    </source>
</evidence>
<feature type="region of interest" description="Disordered" evidence="1">
    <location>
        <begin position="57"/>
        <end position="77"/>
    </location>
</feature>
<reference evidence="3 4" key="1">
    <citation type="submission" date="2018-02" db="EMBL/GenBank/DDBJ databases">
        <title>Comparative genomes isolates from brazilian mangrove.</title>
        <authorList>
            <person name="Araujo J.E."/>
            <person name="Taketani R.G."/>
            <person name="Silva M.C.P."/>
            <person name="Loureco M.V."/>
            <person name="Andreote F.D."/>
        </authorList>
    </citation>
    <scope>NUCLEOTIDE SEQUENCE [LARGE SCALE GENOMIC DNA]</scope>
    <source>
        <strain evidence="3 4">Nap-Phe MGV</strain>
    </source>
</reference>
<comment type="caution">
    <text evidence="3">The sequence shown here is derived from an EMBL/GenBank/DDBJ whole genome shotgun (WGS) entry which is preliminary data.</text>
</comment>
<dbReference type="Proteomes" id="UP000237819">
    <property type="component" value="Unassembled WGS sequence"/>
</dbReference>